<evidence type="ECO:0000313" key="5">
    <source>
        <dbReference type="Proteomes" id="UP000235682"/>
    </source>
</evidence>
<organism evidence="4 5">
    <name type="scientific">Dolosicoccus paucivorans</name>
    <dbReference type="NCBI Taxonomy" id="84521"/>
    <lineage>
        <taxon>Bacteria</taxon>
        <taxon>Bacillati</taxon>
        <taxon>Bacillota</taxon>
        <taxon>Bacilli</taxon>
        <taxon>Lactobacillales</taxon>
        <taxon>Aerococcaceae</taxon>
        <taxon>Dolosicoccus</taxon>
    </lineage>
</organism>
<sequence>MTTVIHIVAWLLLVLMVLLLNSLPLVMINVLSPMQQWIFLIIYGAILVYLFNLLSKRYNLRTRDYFKRLERADWLWNFGMFLVLRVIAISGTLLLTKIYGTDLSANDTIINELMMNLQAAPLISNLLFLVSTTFIAPFFEELVFRGFGTRLLFNNTYGWIQAIVLSAIFSLLHVSNIGEFILYFILGLGFYLTYKRRGRLEDAIMVHFLNNSGLLFSVLYFLFTK</sequence>
<keyword evidence="2" id="KW-0472">Membrane</keyword>
<reference evidence="4 5" key="1">
    <citation type="submission" date="2017-09" db="EMBL/GenBank/DDBJ databases">
        <title>Bacterial strain isolated from the female urinary microbiota.</title>
        <authorList>
            <person name="Thomas-White K."/>
            <person name="Kumar N."/>
            <person name="Forster S."/>
            <person name="Putonti C."/>
            <person name="Lawley T."/>
            <person name="Wolfe A.J."/>
        </authorList>
    </citation>
    <scope>NUCLEOTIDE SEQUENCE [LARGE SCALE GENOMIC DNA]</scope>
    <source>
        <strain evidence="4 5">UMB0852</strain>
    </source>
</reference>
<feature type="transmembrane region" description="Helical" evidence="2">
    <location>
        <begin position="151"/>
        <end position="171"/>
    </location>
</feature>
<dbReference type="InterPro" id="IPR003675">
    <property type="entry name" value="Rce1/LyrA-like_dom"/>
</dbReference>
<dbReference type="AlphaFoldDB" id="A0A2N6SP00"/>
<dbReference type="STRING" id="84521.SAMN04487994_10602"/>
<comment type="caution">
    <text evidence="4">The sequence shown here is derived from an EMBL/GenBank/DDBJ whole genome shotgun (WGS) entry which is preliminary data.</text>
</comment>
<keyword evidence="2" id="KW-0812">Transmembrane</keyword>
<accession>A0A2N6SP00</accession>
<dbReference type="Pfam" id="PF02517">
    <property type="entry name" value="Rce1-like"/>
    <property type="match status" value="1"/>
</dbReference>
<dbReference type="RefSeq" id="WP_102227496.1">
    <property type="nucleotide sequence ID" value="NZ_PNFY01000006.1"/>
</dbReference>
<dbReference type="Proteomes" id="UP000235682">
    <property type="component" value="Unassembled WGS sequence"/>
</dbReference>
<dbReference type="PANTHER" id="PTHR36435">
    <property type="entry name" value="SLR1288 PROTEIN"/>
    <property type="match status" value="1"/>
</dbReference>
<dbReference type="PANTHER" id="PTHR36435:SF1">
    <property type="entry name" value="CAAX AMINO TERMINAL PROTEASE FAMILY PROTEIN"/>
    <property type="match status" value="1"/>
</dbReference>
<dbReference type="OrthoDB" id="8607342at2"/>
<evidence type="ECO:0000256" key="2">
    <source>
        <dbReference type="SAM" id="Phobius"/>
    </source>
</evidence>
<dbReference type="GO" id="GO:0080120">
    <property type="term" value="P:CAAX-box protein maturation"/>
    <property type="evidence" value="ECO:0007669"/>
    <property type="project" value="UniProtKB-ARBA"/>
</dbReference>
<feature type="transmembrane region" description="Helical" evidence="2">
    <location>
        <begin position="74"/>
        <end position="99"/>
    </location>
</feature>
<gene>
    <name evidence="4" type="ORF">CJ205_02355</name>
</gene>
<feature type="transmembrane region" description="Helical" evidence="2">
    <location>
        <begin position="206"/>
        <end position="223"/>
    </location>
</feature>
<feature type="domain" description="CAAX prenyl protease 2/Lysostaphin resistance protein A-like" evidence="3">
    <location>
        <begin position="125"/>
        <end position="212"/>
    </location>
</feature>
<proteinExistence type="inferred from homology"/>
<evidence type="ECO:0000256" key="1">
    <source>
        <dbReference type="ARBA" id="ARBA00009067"/>
    </source>
</evidence>
<keyword evidence="5" id="KW-1185">Reference proteome</keyword>
<dbReference type="GO" id="GO:0004175">
    <property type="term" value="F:endopeptidase activity"/>
    <property type="evidence" value="ECO:0007669"/>
    <property type="project" value="UniProtKB-ARBA"/>
</dbReference>
<protein>
    <recommendedName>
        <fullName evidence="3">CAAX prenyl protease 2/Lysostaphin resistance protein A-like domain-containing protein</fullName>
    </recommendedName>
</protein>
<feature type="transmembrane region" description="Helical" evidence="2">
    <location>
        <begin position="119"/>
        <end position="139"/>
    </location>
</feature>
<name>A0A2N6SP00_9LACT</name>
<feature type="transmembrane region" description="Helical" evidence="2">
    <location>
        <begin position="177"/>
        <end position="194"/>
    </location>
</feature>
<dbReference type="InterPro" id="IPR052710">
    <property type="entry name" value="CAAX_protease"/>
</dbReference>
<dbReference type="EMBL" id="PNHE01000006">
    <property type="protein sequence ID" value="PMC58780.1"/>
    <property type="molecule type" value="Genomic_DNA"/>
</dbReference>
<feature type="transmembrane region" description="Helical" evidence="2">
    <location>
        <begin position="7"/>
        <end position="31"/>
    </location>
</feature>
<evidence type="ECO:0000313" key="4">
    <source>
        <dbReference type="EMBL" id="PMC58780.1"/>
    </source>
</evidence>
<feature type="transmembrane region" description="Helical" evidence="2">
    <location>
        <begin position="37"/>
        <end position="54"/>
    </location>
</feature>
<comment type="similarity">
    <text evidence="1">Belongs to the UPF0177 family.</text>
</comment>
<evidence type="ECO:0000259" key="3">
    <source>
        <dbReference type="Pfam" id="PF02517"/>
    </source>
</evidence>
<keyword evidence="2" id="KW-1133">Transmembrane helix</keyword>